<dbReference type="Proteomes" id="UP000823388">
    <property type="component" value="Chromosome 9N"/>
</dbReference>
<evidence type="ECO:0000313" key="1">
    <source>
        <dbReference type="EMBL" id="KAG2541374.1"/>
    </source>
</evidence>
<gene>
    <name evidence="1" type="ORF">PVAP13_9NG715814</name>
</gene>
<reference evidence="1" key="1">
    <citation type="submission" date="2020-05" db="EMBL/GenBank/DDBJ databases">
        <title>WGS assembly of Panicum virgatum.</title>
        <authorList>
            <person name="Lovell J.T."/>
            <person name="Jenkins J."/>
            <person name="Shu S."/>
            <person name="Juenger T.E."/>
            <person name="Schmutz J."/>
        </authorList>
    </citation>
    <scope>NUCLEOTIDE SEQUENCE</scope>
    <source>
        <strain evidence="1">AP13</strain>
    </source>
</reference>
<evidence type="ECO:0000313" key="2">
    <source>
        <dbReference type="Proteomes" id="UP000823388"/>
    </source>
</evidence>
<comment type="caution">
    <text evidence="1">The sequence shown here is derived from an EMBL/GenBank/DDBJ whole genome shotgun (WGS) entry which is preliminary data.</text>
</comment>
<organism evidence="1 2">
    <name type="scientific">Panicum virgatum</name>
    <name type="common">Blackwell switchgrass</name>
    <dbReference type="NCBI Taxonomy" id="38727"/>
    <lineage>
        <taxon>Eukaryota</taxon>
        <taxon>Viridiplantae</taxon>
        <taxon>Streptophyta</taxon>
        <taxon>Embryophyta</taxon>
        <taxon>Tracheophyta</taxon>
        <taxon>Spermatophyta</taxon>
        <taxon>Magnoliopsida</taxon>
        <taxon>Liliopsida</taxon>
        <taxon>Poales</taxon>
        <taxon>Poaceae</taxon>
        <taxon>PACMAD clade</taxon>
        <taxon>Panicoideae</taxon>
        <taxon>Panicodae</taxon>
        <taxon>Paniceae</taxon>
        <taxon>Panicinae</taxon>
        <taxon>Panicum</taxon>
        <taxon>Panicum sect. Hiantes</taxon>
    </lineage>
</organism>
<dbReference type="AlphaFoldDB" id="A0A8T0N2L0"/>
<name>A0A8T0N2L0_PANVG</name>
<proteinExistence type="predicted"/>
<sequence length="108" mass="11782">MTKISLSSSPPPPSIKRVASDKIHCADTRGQPMSICDPIKPRFHPPCRSRGPCRLCRSFHNPPHRAPEPCTCCFALLLPCQHVGRGALLLASIHSATTHAADMIHGQR</sequence>
<accession>A0A8T0N2L0</accession>
<keyword evidence="2" id="KW-1185">Reference proteome</keyword>
<dbReference type="EMBL" id="CM029054">
    <property type="protein sequence ID" value="KAG2541374.1"/>
    <property type="molecule type" value="Genomic_DNA"/>
</dbReference>
<protein>
    <submittedName>
        <fullName evidence="1">Uncharacterized protein</fullName>
    </submittedName>
</protein>